<proteinExistence type="predicted"/>
<dbReference type="AlphaFoldDB" id="A0A1R3H3Q6"/>
<keyword evidence="1" id="KW-0547">Nucleotide-binding</keyword>
<dbReference type="EMBL" id="AWUE01020865">
    <property type="protein sequence ID" value="OMO64963.1"/>
    <property type="molecule type" value="Genomic_DNA"/>
</dbReference>
<dbReference type="OrthoDB" id="10265785at2759"/>
<protein>
    <submittedName>
        <fullName evidence="1">DEAD-box ATP-dependent RNA helicase 38-like protein</fullName>
    </submittedName>
</protein>
<dbReference type="InterPro" id="IPR027417">
    <property type="entry name" value="P-loop_NTPase"/>
</dbReference>
<keyword evidence="2" id="KW-1185">Reference proteome</keyword>
<gene>
    <name evidence="1" type="ORF">COLO4_31660</name>
</gene>
<sequence>MRMKYTNRTEPDCEGYLRRIGRAGRFGRKGAVFNFLCGDGDEMIMSKIESHYGAKVEEVADWSSEENFKAALKSAGLL</sequence>
<evidence type="ECO:0000313" key="1">
    <source>
        <dbReference type="EMBL" id="OMO64963.1"/>
    </source>
</evidence>
<accession>A0A1R3H3Q6</accession>
<dbReference type="GO" id="GO:0004386">
    <property type="term" value="F:helicase activity"/>
    <property type="evidence" value="ECO:0007669"/>
    <property type="project" value="UniProtKB-KW"/>
</dbReference>
<dbReference type="Proteomes" id="UP000187203">
    <property type="component" value="Unassembled WGS sequence"/>
</dbReference>
<name>A0A1R3H3Q6_9ROSI</name>
<evidence type="ECO:0000313" key="2">
    <source>
        <dbReference type="Proteomes" id="UP000187203"/>
    </source>
</evidence>
<organism evidence="1 2">
    <name type="scientific">Corchorus olitorius</name>
    <dbReference type="NCBI Taxonomy" id="93759"/>
    <lineage>
        <taxon>Eukaryota</taxon>
        <taxon>Viridiplantae</taxon>
        <taxon>Streptophyta</taxon>
        <taxon>Embryophyta</taxon>
        <taxon>Tracheophyta</taxon>
        <taxon>Spermatophyta</taxon>
        <taxon>Magnoliopsida</taxon>
        <taxon>eudicotyledons</taxon>
        <taxon>Gunneridae</taxon>
        <taxon>Pentapetalae</taxon>
        <taxon>rosids</taxon>
        <taxon>malvids</taxon>
        <taxon>Malvales</taxon>
        <taxon>Malvaceae</taxon>
        <taxon>Grewioideae</taxon>
        <taxon>Apeibeae</taxon>
        <taxon>Corchorus</taxon>
    </lineage>
</organism>
<keyword evidence="1" id="KW-0347">Helicase</keyword>
<reference evidence="2" key="1">
    <citation type="submission" date="2013-09" db="EMBL/GenBank/DDBJ databases">
        <title>Corchorus olitorius genome sequencing.</title>
        <authorList>
            <person name="Alam M."/>
            <person name="Haque M.S."/>
            <person name="Islam M.S."/>
            <person name="Emdad E.M."/>
            <person name="Islam M.M."/>
            <person name="Ahmed B."/>
            <person name="Halim A."/>
            <person name="Hossen Q.M.M."/>
            <person name="Hossain M.Z."/>
            <person name="Ahmed R."/>
            <person name="Khan M.M."/>
            <person name="Islam R."/>
            <person name="Rashid M.M."/>
            <person name="Khan S.A."/>
            <person name="Rahman M.S."/>
            <person name="Alam M."/>
            <person name="Yahiya A.S."/>
            <person name="Khan M.S."/>
            <person name="Azam M.S."/>
            <person name="Haque T."/>
            <person name="Lashkar M.Z.H."/>
            <person name="Akhand A.I."/>
            <person name="Morshed G."/>
            <person name="Roy S."/>
            <person name="Uddin K.S."/>
            <person name="Rabeya T."/>
            <person name="Hossain A.S."/>
            <person name="Chowdhury A."/>
            <person name="Snigdha A.R."/>
            <person name="Mortoza M.S."/>
            <person name="Matin S.A."/>
            <person name="Hoque S.M.E."/>
            <person name="Islam M.K."/>
            <person name="Roy D.K."/>
            <person name="Haider R."/>
            <person name="Moosa M.M."/>
            <person name="Elias S.M."/>
            <person name="Hasan A.M."/>
            <person name="Jahan S."/>
            <person name="Shafiuddin M."/>
            <person name="Mahmood N."/>
            <person name="Shommy N.S."/>
        </authorList>
    </citation>
    <scope>NUCLEOTIDE SEQUENCE [LARGE SCALE GENOMIC DNA]</scope>
    <source>
        <strain evidence="2">cv. O-4</strain>
    </source>
</reference>
<dbReference type="STRING" id="93759.A0A1R3H3Q6"/>
<keyword evidence="1" id="KW-0378">Hydrolase</keyword>
<comment type="caution">
    <text evidence="1">The sequence shown here is derived from an EMBL/GenBank/DDBJ whole genome shotgun (WGS) entry which is preliminary data.</text>
</comment>
<dbReference type="SUPFAM" id="SSF52540">
    <property type="entry name" value="P-loop containing nucleoside triphosphate hydrolases"/>
    <property type="match status" value="1"/>
</dbReference>
<dbReference type="Gene3D" id="3.40.50.300">
    <property type="entry name" value="P-loop containing nucleotide triphosphate hydrolases"/>
    <property type="match status" value="1"/>
</dbReference>
<keyword evidence="1" id="KW-0067">ATP-binding</keyword>